<dbReference type="GO" id="GO:0004650">
    <property type="term" value="F:polygalacturonase activity"/>
    <property type="evidence" value="ECO:0007669"/>
    <property type="project" value="InterPro"/>
</dbReference>
<dbReference type="InterPro" id="IPR024535">
    <property type="entry name" value="RHGA/B-epi-like_pectate_lyase"/>
</dbReference>
<dbReference type="InterPro" id="IPR039279">
    <property type="entry name" value="QRT3-like"/>
</dbReference>
<dbReference type="Pfam" id="PF12708">
    <property type="entry name" value="Pect-lyase_RHGA_epim"/>
    <property type="match status" value="2"/>
</dbReference>
<dbReference type="Proteomes" id="UP001303373">
    <property type="component" value="Chromosome 9"/>
</dbReference>
<keyword evidence="3" id="KW-1185">Reference proteome</keyword>
<name>A0AAQ3MAJ1_9PEZI</name>
<evidence type="ECO:0000259" key="1">
    <source>
        <dbReference type="Pfam" id="PF12708"/>
    </source>
</evidence>
<proteinExistence type="predicted"/>
<dbReference type="Gene3D" id="2.160.20.10">
    <property type="entry name" value="Single-stranded right-handed beta-helix, Pectin lyase-like"/>
    <property type="match status" value="2"/>
</dbReference>
<dbReference type="InterPro" id="IPR012334">
    <property type="entry name" value="Pectin_lyas_fold"/>
</dbReference>
<evidence type="ECO:0000313" key="3">
    <source>
        <dbReference type="Proteomes" id="UP001303373"/>
    </source>
</evidence>
<sequence>MLAALSGTTAQHVHLQIPEVEQYVESMLEDFHHYTNYPGPSSTYWHHPHPAPTHVPHPPKDKCDYWMADIKHQGIAAFNADPAGYQVFRNVMDFGAKGDGVTDDTAAINNAISSGGRCAPGVCASTTVTPAVVYFPPGTYMINDSIIDYYYTQMIGNPVCLPVIRAFPTFHGGLGMIDGDQYGANGLGFGATNIFWRQIRNFILDMTLVPATSSITGIHWPTGQATSIQNVIFNMNSDNGTQHQGIFIEQGSGGFVNDLVFNGGLFGLNVGNQQFTMRNLAFNGVVTAINQIWDWGWTYYGININNCSVGLNMANGGRTGQTVGSITFFDSSISDTPVGIVTAHDTTSQPLTGGSLIVENVRLSNVPVAIQGPEGTLLAGTPQNDYISGWGQGHSYIPNGPYNFQGPIRPATRPGSLLQGGNYFARSKPQYEKNNVRDFVSARDHGAKGDGKHDDTAALQSAILLARVSNKILFVDHGDYLVSQTIYIPTGSRIVGETYSVILSHGGFFNDIHNPRPVVQIGRPGETGSIEWSDMIISTQGQQRGAVLIEYNLASSAGSPSGIWDVHSRVGGFAGSNLQLAQCPTTPGVQVTASNVNNDCISVFMTMHLTKSSSGLYLENVWLWVADHDVEDPLLTQITVYAGRGLVAESQAGNFWFVGTAVEHHTLEEYLFANTRNIFAGQIQIETAYYQPNPTAPIPWPYVASLYDPTFPEAQTNGIPNDGWGLRILQSQDVIIYGAGLYSFFNNYSTTCSNQGNGEVCQNRIFEVQSPSRATVYNLNTVGTHEMITVDGKDVAFYNDNLDGFVDTIAWFHT</sequence>
<gene>
    <name evidence="2" type="ORF">R9X50_00582300</name>
</gene>
<accession>A0AAQ3MAJ1</accession>
<evidence type="ECO:0000313" key="2">
    <source>
        <dbReference type="EMBL" id="WPH02951.1"/>
    </source>
</evidence>
<dbReference type="PANTHER" id="PTHR33928">
    <property type="entry name" value="POLYGALACTURONASE QRT3"/>
    <property type="match status" value="1"/>
</dbReference>
<feature type="domain" description="Rhamnogalacturonase A/B/Epimerase-like pectate lyase" evidence="1">
    <location>
        <begin position="88"/>
        <end position="312"/>
    </location>
</feature>
<protein>
    <recommendedName>
        <fullName evidence="1">Rhamnogalacturonase A/B/Epimerase-like pectate lyase domain-containing protein</fullName>
    </recommendedName>
</protein>
<dbReference type="CDD" id="cd23668">
    <property type="entry name" value="GH55_beta13glucanase-like"/>
    <property type="match status" value="1"/>
</dbReference>
<dbReference type="SUPFAM" id="SSF51126">
    <property type="entry name" value="Pectin lyase-like"/>
    <property type="match status" value="2"/>
</dbReference>
<feature type="domain" description="Rhamnogalacturonase A/B/Epimerase-like pectate lyase" evidence="1">
    <location>
        <begin position="439"/>
        <end position="502"/>
    </location>
</feature>
<reference evidence="2 3" key="1">
    <citation type="submission" date="2023-11" db="EMBL/GenBank/DDBJ databases">
        <title>An acidophilic fungus is an integral part of prey digestion in a carnivorous sundew plant.</title>
        <authorList>
            <person name="Tsai I.J."/>
        </authorList>
    </citation>
    <scope>NUCLEOTIDE SEQUENCE [LARGE SCALE GENOMIC DNA]</scope>
    <source>
        <strain evidence="2">169a</strain>
    </source>
</reference>
<dbReference type="FunFam" id="2.160.20.10:FF:000026">
    <property type="entry name" value="Exo-beta-1,3-glucanase Exg0"/>
    <property type="match status" value="1"/>
</dbReference>
<dbReference type="InterPro" id="IPR011050">
    <property type="entry name" value="Pectin_lyase_fold/virulence"/>
</dbReference>
<dbReference type="FunFam" id="2.160.20.10:FF:000023">
    <property type="entry name" value="Exo-beta-1,3-glucanase Exg0"/>
    <property type="match status" value="1"/>
</dbReference>
<dbReference type="PANTHER" id="PTHR33928:SF2">
    <property type="entry name" value="PECTATE LYASE SUPERFAMILY PROTEIN DOMAIN-CONTAINING PROTEIN-RELATED"/>
    <property type="match status" value="1"/>
</dbReference>
<organism evidence="2 3">
    <name type="scientific">Acrodontium crateriforme</name>
    <dbReference type="NCBI Taxonomy" id="150365"/>
    <lineage>
        <taxon>Eukaryota</taxon>
        <taxon>Fungi</taxon>
        <taxon>Dikarya</taxon>
        <taxon>Ascomycota</taxon>
        <taxon>Pezizomycotina</taxon>
        <taxon>Dothideomycetes</taxon>
        <taxon>Dothideomycetidae</taxon>
        <taxon>Mycosphaerellales</taxon>
        <taxon>Teratosphaeriaceae</taxon>
        <taxon>Acrodontium</taxon>
    </lineage>
</organism>
<dbReference type="EMBL" id="CP138588">
    <property type="protein sequence ID" value="WPH02951.1"/>
    <property type="molecule type" value="Genomic_DNA"/>
</dbReference>
<dbReference type="AlphaFoldDB" id="A0AAQ3MAJ1"/>